<feature type="repeat" description="WD" evidence="4">
    <location>
        <begin position="574"/>
        <end position="605"/>
    </location>
</feature>
<reference evidence="6 7" key="1">
    <citation type="submission" date="2024-02" db="EMBL/GenBank/DDBJ databases">
        <authorList>
            <person name="Daric V."/>
            <person name="Darras S."/>
        </authorList>
    </citation>
    <scope>NUCLEOTIDE SEQUENCE [LARGE SCALE GENOMIC DNA]</scope>
</reference>
<name>A0ABP0F092_CLALP</name>
<feature type="compositionally biased region" description="Polar residues" evidence="5">
    <location>
        <begin position="210"/>
        <end position="221"/>
    </location>
</feature>
<evidence type="ECO:0000256" key="2">
    <source>
        <dbReference type="ARBA" id="ARBA00022574"/>
    </source>
</evidence>
<dbReference type="PANTHER" id="PTHR14221:SF0">
    <property type="entry name" value="WD REPEAT-CONTAINING PROTEIN 44"/>
    <property type="match status" value="1"/>
</dbReference>
<feature type="compositionally biased region" description="Pro residues" evidence="5">
    <location>
        <begin position="269"/>
        <end position="283"/>
    </location>
</feature>
<comment type="caution">
    <text evidence="6">The sequence shown here is derived from an EMBL/GenBank/DDBJ whole genome shotgun (WGS) entry which is preliminary data.</text>
</comment>
<organism evidence="6 7">
    <name type="scientific">Clavelina lepadiformis</name>
    <name type="common">Light-bulb sea squirt</name>
    <name type="synonym">Ascidia lepadiformis</name>
    <dbReference type="NCBI Taxonomy" id="159417"/>
    <lineage>
        <taxon>Eukaryota</taxon>
        <taxon>Metazoa</taxon>
        <taxon>Chordata</taxon>
        <taxon>Tunicata</taxon>
        <taxon>Ascidiacea</taxon>
        <taxon>Aplousobranchia</taxon>
        <taxon>Clavelinidae</taxon>
        <taxon>Clavelina</taxon>
    </lineage>
</organism>
<evidence type="ECO:0000256" key="4">
    <source>
        <dbReference type="PROSITE-ProRule" id="PRU00221"/>
    </source>
</evidence>
<evidence type="ECO:0000313" key="6">
    <source>
        <dbReference type="EMBL" id="CAK8671835.1"/>
    </source>
</evidence>
<dbReference type="InterPro" id="IPR040324">
    <property type="entry name" value="WDR44/Dgr2"/>
</dbReference>
<feature type="region of interest" description="Disordered" evidence="5">
    <location>
        <begin position="631"/>
        <end position="667"/>
    </location>
</feature>
<feature type="repeat" description="WD" evidence="4">
    <location>
        <begin position="682"/>
        <end position="715"/>
    </location>
</feature>
<proteinExistence type="predicted"/>
<evidence type="ECO:0000256" key="3">
    <source>
        <dbReference type="ARBA" id="ARBA00022737"/>
    </source>
</evidence>
<feature type="compositionally biased region" description="Basic and acidic residues" evidence="5">
    <location>
        <begin position="349"/>
        <end position="362"/>
    </location>
</feature>
<feature type="compositionally biased region" description="Polar residues" evidence="5">
    <location>
        <begin position="363"/>
        <end position="379"/>
    </location>
</feature>
<dbReference type="InterPro" id="IPR001680">
    <property type="entry name" value="WD40_rpt"/>
</dbReference>
<feature type="compositionally biased region" description="Polar residues" evidence="5">
    <location>
        <begin position="185"/>
        <end position="199"/>
    </location>
</feature>
<feature type="compositionally biased region" description="Polar residues" evidence="5">
    <location>
        <begin position="47"/>
        <end position="63"/>
    </location>
</feature>
<keyword evidence="2 4" id="KW-0853">WD repeat</keyword>
<dbReference type="InterPro" id="IPR036322">
    <property type="entry name" value="WD40_repeat_dom_sf"/>
</dbReference>
<protein>
    <recommendedName>
        <fullName evidence="1">WD repeat-containing protein 44</fullName>
    </recommendedName>
</protein>
<dbReference type="InterPro" id="IPR015943">
    <property type="entry name" value="WD40/YVTN_repeat-like_dom_sf"/>
</dbReference>
<evidence type="ECO:0000256" key="5">
    <source>
        <dbReference type="SAM" id="MobiDB-lite"/>
    </source>
</evidence>
<evidence type="ECO:0000313" key="7">
    <source>
        <dbReference type="Proteomes" id="UP001642483"/>
    </source>
</evidence>
<feature type="region of interest" description="Disordered" evidence="5">
    <location>
        <begin position="173"/>
        <end position="303"/>
    </location>
</feature>
<feature type="region of interest" description="Disordered" evidence="5">
    <location>
        <begin position="1"/>
        <end position="64"/>
    </location>
</feature>
<feature type="compositionally biased region" description="Polar residues" evidence="5">
    <location>
        <begin position="324"/>
        <end position="340"/>
    </location>
</feature>
<dbReference type="Gene3D" id="2.130.10.10">
    <property type="entry name" value="YVTN repeat-like/Quinoprotein amine dehydrogenase"/>
    <property type="match status" value="1"/>
</dbReference>
<evidence type="ECO:0000256" key="1">
    <source>
        <dbReference type="ARBA" id="ARBA00021207"/>
    </source>
</evidence>
<feature type="region of interest" description="Disordered" evidence="5">
    <location>
        <begin position="324"/>
        <end position="379"/>
    </location>
</feature>
<dbReference type="PANTHER" id="PTHR14221">
    <property type="entry name" value="WD REPEAT DOMAIN 44"/>
    <property type="match status" value="1"/>
</dbReference>
<keyword evidence="3" id="KW-0677">Repeat</keyword>
<dbReference type="PROSITE" id="PS50294">
    <property type="entry name" value="WD_REPEATS_REGION"/>
    <property type="match status" value="2"/>
</dbReference>
<sequence>MSYASDSGSDDFYDARQELGSPRSLSSPPLLVDADDNDGSADEQAGATENQKQGLNSPSQVGGNLSLDHILSVDSEEQVVIDDATDKESVIECDGPSQQSTFESIHQNIMTSMTAENIQECASASSSSFLNLDKCDSAPPPVENPSRQPTLVVDFASSSDAAEDIAITSVLKSDASNHKAVVVDPQSQDEISEQQSNATLGDAETEGKTVKSSTCNAQQQPDIVMSSKERPSNLPGVLSLIIPERETETSSKHGKAAHSSIARPKRPPPPRPKNPPKRPPPPRNSTSAASLKPYLSSVDDGLLTPNSTVDNITREFAAVLQEETSSPACKVSPSPQNICEATSLPAEPPKQDSGRPRMHEDSYGNQRNNSSKSYSLGRNSKQCDEEILSTVIVRNLDTGQTMPLSAAAEQVSQCLNPLALQIMSRTKEFTCASGSAEDKQTAKAAVPTLEFPHTPSMEEDTASVASDEITIGADAASGKSTQEGSRKMRVKSKRLKNMMGKGARRFKEVAESQVERAVQKVKQSKADGAQSESLHVSSDEEVLDSLASMLVKTKQASSHKGPYQFSHPRLVQDIAVHIGAVWSMKFSHCGRLLATAGQNNIIWIWVLKDYYAYFNELRNKYDSKERGAVFATPPRSSMEPPSGDDAANSGEKFDGSGSTYSGSDQREEDEEAPFQSLPFSSYVGHTADVLDLAWSKNYFTLSSSMDKTVRLWHVSQKECLCCFQHIDFVTAISFHPRDDRYFLSGSLDSKLRLWNIPEKKVALWNEVTPDSSSSSASGGGGALITTVNFCENGKFAVCGTYDGRCLFYDTEHLKYHTQIHVRSSRGRNSKGHKITGIEPLPGEHKILVTSNDSRVRLYDLRDLSLTCKFKGLTNLSSQIKASFSHDNKYIICGSEDKALYIWMTNPPQDVTKLSSFRRDRNDSWESIRGNHAVL</sequence>
<dbReference type="PROSITE" id="PS50082">
    <property type="entry name" value="WD_REPEATS_2"/>
    <property type="match status" value="3"/>
</dbReference>
<dbReference type="Proteomes" id="UP001642483">
    <property type="component" value="Unassembled WGS sequence"/>
</dbReference>
<dbReference type="SMART" id="SM00320">
    <property type="entry name" value="WD40"/>
    <property type="match status" value="6"/>
</dbReference>
<dbReference type="Pfam" id="PF00400">
    <property type="entry name" value="WD40"/>
    <property type="match status" value="4"/>
</dbReference>
<accession>A0ABP0F092</accession>
<dbReference type="EMBL" id="CAWYQH010000001">
    <property type="protein sequence ID" value="CAK8671835.1"/>
    <property type="molecule type" value="Genomic_DNA"/>
</dbReference>
<keyword evidence="7" id="KW-1185">Reference proteome</keyword>
<feature type="compositionally biased region" description="Low complexity" evidence="5">
    <location>
        <begin position="19"/>
        <end position="31"/>
    </location>
</feature>
<feature type="repeat" description="WD" evidence="4">
    <location>
        <begin position="722"/>
        <end position="756"/>
    </location>
</feature>
<dbReference type="SUPFAM" id="SSF50978">
    <property type="entry name" value="WD40 repeat-like"/>
    <property type="match status" value="1"/>
</dbReference>
<gene>
    <name evidence="6" type="ORF">CVLEPA_LOCUS867</name>
</gene>